<evidence type="ECO:0000313" key="2">
    <source>
        <dbReference type="Proteomes" id="UP000327439"/>
    </source>
</evidence>
<name>A0A5J5NSX3_GOSBA</name>
<protein>
    <submittedName>
        <fullName evidence="1">Uncharacterized protein</fullName>
    </submittedName>
</protein>
<accession>A0A5J5NSX3</accession>
<gene>
    <name evidence="1" type="ORF">ES319_D13G188800v1</name>
</gene>
<dbReference type="Proteomes" id="UP000327439">
    <property type="component" value="Chromosome D13"/>
</dbReference>
<reference evidence="2" key="1">
    <citation type="journal article" date="2020" name="Nat. Genet.">
        <title>Genomic diversifications of five Gossypium allopolyploid species and their impact on cotton improvement.</title>
        <authorList>
            <person name="Chen Z.J."/>
            <person name="Sreedasyam A."/>
            <person name="Ando A."/>
            <person name="Song Q."/>
            <person name="De Santiago L.M."/>
            <person name="Hulse-Kemp A.M."/>
            <person name="Ding M."/>
            <person name="Ye W."/>
            <person name="Kirkbride R.C."/>
            <person name="Jenkins J."/>
            <person name="Plott C."/>
            <person name="Lovell J."/>
            <person name="Lin Y.M."/>
            <person name="Vaughn R."/>
            <person name="Liu B."/>
            <person name="Simpson S."/>
            <person name="Scheffler B.E."/>
            <person name="Wen L."/>
            <person name="Saski C.A."/>
            <person name="Grover C.E."/>
            <person name="Hu G."/>
            <person name="Conover J.L."/>
            <person name="Carlson J.W."/>
            <person name="Shu S."/>
            <person name="Boston L.B."/>
            <person name="Williams M."/>
            <person name="Peterson D.G."/>
            <person name="McGee K."/>
            <person name="Jones D.C."/>
            <person name="Wendel J.F."/>
            <person name="Stelly D.M."/>
            <person name="Grimwood J."/>
            <person name="Schmutz J."/>
        </authorList>
    </citation>
    <scope>NUCLEOTIDE SEQUENCE [LARGE SCALE GENOMIC DNA]</scope>
    <source>
        <strain evidence="2">cv. 3-79</strain>
    </source>
</reference>
<dbReference type="EMBL" id="CM018227">
    <property type="protein sequence ID" value="KAB1995841.1"/>
    <property type="molecule type" value="Genomic_DNA"/>
</dbReference>
<proteinExistence type="predicted"/>
<keyword evidence="2" id="KW-1185">Reference proteome</keyword>
<sequence>MVSAMGVLRRLVRRCWCDGRRWAREGRPAAAIAGATCPGCCQKDQNVNTAKVLGPKCNFEKV</sequence>
<dbReference type="AlphaFoldDB" id="A0A5J5NSX3"/>
<organism evidence="1 2">
    <name type="scientific">Gossypium barbadense</name>
    <name type="common">Sea Island cotton</name>
    <name type="synonym">Hibiscus barbadensis</name>
    <dbReference type="NCBI Taxonomy" id="3634"/>
    <lineage>
        <taxon>Eukaryota</taxon>
        <taxon>Viridiplantae</taxon>
        <taxon>Streptophyta</taxon>
        <taxon>Embryophyta</taxon>
        <taxon>Tracheophyta</taxon>
        <taxon>Spermatophyta</taxon>
        <taxon>Magnoliopsida</taxon>
        <taxon>eudicotyledons</taxon>
        <taxon>Gunneridae</taxon>
        <taxon>Pentapetalae</taxon>
        <taxon>rosids</taxon>
        <taxon>malvids</taxon>
        <taxon>Malvales</taxon>
        <taxon>Malvaceae</taxon>
        <taxon>Malvoideae</taxon>
        <taxon>Gossypium</taxon>
    </lineage>
</organism>
<evidence type="ECO:0000313" key="1">
    <source>
        <dbReference type="EMBL" id="KAB1995841.1"/>
    </source>
</evidence>